<sequence>MVRGRCIGIIGCLILVVAVITQQNGVAAVTYTVGDDLGWTIPPNASFYITWASNKTFHQGDELVFIWSGLGSHTVGVPTADEYENCSQESGYGNSPVHFPLFAGTHYFMCTVDDHCERGQKFSINVTESEAPTPAGFPWSPPTSSASSMSAAGVLFFAAAMSTLLGSF</sequence>
<evidence type="ECO:0000256" key="1">
    <source>
        <dbReference type="ARBA" id="ARBA00023157"/>
    </source>
</evidence>
<dbReference type="InterPro" id="IPR003245">
    <property type="entry name" value="Phytocyanin_dom"/>
</dbReference>
<dbReference type="Proteomes" id="UP000796880">
    <property type="component" value="Unassembled WGS sequence"/>
</dbReference>
<keyword evidence="4" id="KW-0732">Signal</keyword>
<dbReference type="OrthoDB" id="2015260at2759"/>
<gene>
    <name evidence="6" type="ORF">FNV43_RR04163</name>
</gene>
<keyword evidence="3" id="KW-0472">Membrane</keyword>
<evidence type="ECO:0000256" key="3">
    <source>
        <dbReference type="SAM" id="Phobius"/>
    </source>
</evidence>
<evidence type="ECO:0000259" key="5">
    <source>
        <dbReference type="PROSITE" id="PS51485"/>
    </source>
</evidence>
<reference evidence="6" key="1">
    <citation type="submission" date="2020-03" db="EMBL/GenBank/DDBJ databases">
        <title>A high-quality chromosome-level genome assembly of a woody plant with both climbing and erect habits, Rhamnella rubrinervis.</title>
        <authorList>
            <person name="Lu Z."/>
            <person name="Yang Y."/>
            <person name="Zhu X."/>
            <person name="Sun Y."/>
        </authorList>
    </citation>
    <scope>NUCLEOTIDE SEQUENCE</scope>
    <source>
        <strain evidence="6">BYM</strain>
        <tissue evidence="6">Leaf</tissue>
    </source>
</reference>
<feature type="chain" id="PRO_5035460312" description="Phytocyanin domain-containing protein" evidence="4">
    <location>
        <begin position="29"/>
        <end position="168"/>
    </location>
</feature>
<dbReference type="PANTHER" id="PTHR33021">
    <property type="entry name" value="BLUE COPPER PROTEIN"/>
    <property type="match status" value="1"/>
</dbReference>
<feature type="signal peptide" evidence="4">
    <location>
        <begin position="1"/>
        <end position="28"/>
    </location>
</feature>
<keyword evidence="3" id="KW-1133">Transmembrane helix</keyword>
<keyword evidence="2" id="KW-0325">Glycoprotein</keyword>
<name>A0A8K0HJ23_9ROSA</name>
<feature type="domain" description="Phytocyanin" evidence="5">
    <location>
        <begin position="29"/>
        <end position="128"/>
    </location>
</feature>
<dbReference type="Gene3D" id="2.60.40.420">
    <property type="entry name" value="Cupredoxins - blue copper proteins"/>
    <property type="match status" value="1"/>
</dbReference>
<keyword evidence="3" id="KW-0812">Transmembrane</keyword>
<dbReference type="GO" id="GO:0005886">
    <property type="term" value="C:plasma membrane"/>
    <property type="evidence" value="ECO:0007669"/>
    <property type="project" value="TreeGrafter"/>
</dbReference>
<accession>A0A8K0HJ23</accession>
<dbReference type="GO" id="GO:0009055">
    <property type="term" value="F:electron transfer activity"/>
    <property type="evidence" value="ECO:0007669"/>
    <property type="project" value="InterPro"/>
</dbReference>
<dbReference type="PANTHER" id="PTHR33021:SF522">
    <property type="entry name" value="PHYTOCYANIN DOMAIN-CONTAINING PROTEIN"/>
    <property type="match status" value="1"/>
</dbReference>
<dbReference type="EMBL" id="VOIH02000002">
    <property type="protein sequence ID" value="KAF3453722.1"/>
    <property type="molecule type" value="Genomic_DNA"/>
</dbReference>
<dbReference type="InterPro" id="IPR008972">
    <property type="entry name" value="Cupredoxin"/>
</dbReference>
<evidence type="ECO:0000313" key="6">
    <source>
        <dbReference type="EMBL" id="KAF3453722.1"/>
    </source>
</evidence>
<dbReference type="InterPro" id="IPR039391">
    <property type="entry name" value="Phytocyanin-like"/>
</dbReference>
<proteinExistence type="predicted"/>
<evidence type="ECO:0000313" key="7">
    <source>
        <dbReference type="Proteomes" id="UP000796880"/>
    </source>
</evidence>
<protein>
    <recommendedName>
        <fullName evidence="5">Phytocyanin domain-containing protein</fullName>
    </recommendedName>
</protein>
<dbReference type="AlphaFoldDB" id="A0A8K0HJ23"/>
<keyword evidence="7" id="KW-1185">Reference proteome</keyword>
<comment type="caution">
    <text evidence="6">The sequence shown here is derived from an EMBL/GenBank/DDBJ whole genome shotgun (WGS) entry which is preliminary data.</text>
</comment>
<organism evidence="6 7">
    <name type="scientific">Rhamnella rubrinervis</name>
    <dbReference type="NCBI Taxonomy" id="2594499"/>
    <lineage>
        <taxon>Eukaryota</taxon>
        <taxon>Viridiplantae</taxon>
        <taxon>Streptophyta</taxon>
        <taxon>Embryophyta</taxon>
        <taxon>Tracheophyta</taxon>
        <taxon>Spermatophyta</taxon>
        <taxon>Magnoliopsida</taxon>
        <taxon>eudicotyledons</taxon>
        <taxon>Gunneridae</taxon>
        <taxon>Pentapetalae</taxon>
        <taxon>rosids</taxon>
        <taxon>fabids</taxon>
        <taxon>Rosales</taxon>
        <taxon>Rhamnaceae</taxon>
        <taxon>rhamnoid group</taxon>
        <taxon>Rhamneae</taxon>
        <taxon>Rhamnella</taxon>
    </lineage>
</organism>
<dbReference type="FunFam" id="2.60.40.420:FF:000034">
    <property type="entry name" value="Cupredoxin superfamily protein"/>
    <property type="match status" value="1"/>
</dbReference>
<evidence type="ECO:0000256" key="4">
    <source>
        <dbReference type="SAM" id="SignalP"/>
    </source>
</evidence>
<dbReference type="SUPFAM" id="SSF49503">
    <property type="entry name" value="Cupredoxins"/>
    <property type="match status" value="1"/>
</dbReference>
<feature type="transmembrane region" description="Helical" evidence="3">
    <location>
        <begin position="146"/>
        <end position="166"/>
    </location>
</feature>
<dbReference type="PROSITE" id="PS51485">
    <property type="entry name" value="PHYTOCYANIN"/>
    <property type="match status" value="1"/>
</dbReference>
<dbReference type="Pfam" id="PF02298">
    <property type="entry name" value="Cu_bind_like"/>
    <property type="match status" value="1"/>
</dbReference>
<evidence type="ECO:0000256" key="2">
    <source>
        <dbReference type="ARBA" id="ARBA00023180"/>
    </source>
</evidence>
<keyword evidence="1" id="KW-1015">Disulfide bond</keyword>